<accession>A0ABD2HN69</accession>
<evidence type="ECO:0008006" key="4">
    <source>
        <dbReference type="Google" id="ProtNLM"/>
    </source>
</evidence>
<dbReference type="GO" id="GO:0006886">
    <property type="term" value="P:intracellular protein transport"/>
    <property type="evidence" value="ECO:0007669"/>
    <property type="project" value="UniProtKB-UniRule"/>
</dbReference>
<protein>
    <recommendedName>
        <fullName evidence="4">Clathrin heavy chain</fullName>
    </recommendedName>
</protein>
<dbReference type="InterPro" id="IPR016024">
    <property type="entry name" value="ARM-type_fold"/>
</dbReference>
<dbReference type="PROSITE" id="PS50236">
    <property type="entry name" value="CHCR"/>
    <property type="match status" value="3"/>
</dbReference>
<evidence type="ECO:0000313" key="3">
    <source>
        <dbReference type="Proteomes" id="UP001620626"/>
    </source>
</evidence>
<organism evidence="2 3">
    <name type="scientific">Heterodera trifolii</name>
    <dbReference type="NCBI Taxonomy" id="157864"/>
    <lineage>
        <taxon>Eukaryota</taxon>
        <taxon>Metazoa</taxon>
        <taxon>Ecdysozoa</taxon>
        <taxon>Nematoda</taxon>
        <taxon>Chromadorea</taxon>
        <taxon>Rhabditida</taxon>
        <taxon>Tylenchina</taxon>
        <taxon>Tylenchomorpha</taxon>
        <taxon>Tylenchoidea</taxon>
        <taxon>Heteroderidae</taxon>
        <taxon>Heteroderinae</taxon>
        <taxon>Heterodera</taxon>
    </lineage>
</organism>
<dbReference type="SMART" id="SM00299">
    <property type="entry name" value="CLH"/>
    <property type="match status" value="3"/>
</dbReference>
<evidence type="ECO:0000313" key="2">
    <source>
        <dbReference type="EMBL" id="KAL3068414.1"/>
    </source>
</evidence>
<dbReference type="InterPro" id="IPR011990">
    <property type="entry name" value="TPR-like_helical_dom_sf"/>
</dbReference>
<feature type="repeat" description="CHCR" evidence="1">
    <location>
        <begin position="273"/>
        <end position="347"/>
    </location>
</feature>
<feature type="repeat" description="CHCR" evidence="1">
    <location>
        <begin position="127"/>
        <end position="268"/>
    </location>
</feature>
<dbReference type="Pfam" id="PF00637">
    <property type="entry name" value="Clathrin"/>
    <property type="match status" value="3"/>
</dbReference>
<dbReference type="EMBL" id="JBICBT010001408">
    <property type="protein sequence ID" value="KAL3068414.1"/>
    <property type="molecule type" value="Genomic_DNA"/>
</dbReference>
<reference evidence="2 3" key="1">
    <citation type="submission" date="2024-10" db="EMBL/GenBank/DDBJ databases">
        <authorList>
            <person name="Kim D."/>
        </authorList>
    </citation>
    <scope>NUCLEOTIDE SEQUENCE [LARGE SCALE GENOMIC DNA]</scope>
    <source>
        <strain evidence="2">BH-2024</strain>
    </source>
</reference>
<dbReference type="Gene3D" id="1.25.40.10">
    <property type="entry name" value="Tetratricopeptide repeat domain"/>
    <property type="match status" value="2"/>
</dbReference>
<feature type="repeat" description="CHCR" evidence="1">
    <location>
        <begin position="1"/>
        <end position="123"/>
    </location>
</feature>
<dbReference type="InterPro" id="IPR000547">
    <property type="entry name" value="Clathrin_H-chain/VPS_repeat"/>
</dbReference>
<dbReference type="SUPFAM" id="SSF48371">
    <property type="entry name" value="ARM repeat"/>
    <property type="match status" value="3"/>
</dbReference>
<sequence length="3938" mass="438202">MGSSSSYEGLFYFLGSIVNFSQDPEVHFKYIQAATRTGQIKEVERICRESNCYDPERVKNYLKEAKLADQLPLIIVCDRHDMVLIENVKNLDRAYEFAEKVNEPAVWSALAKAQLNESLVKEAVDSFVKADDPSAFIEVAKKCNETDHWEDLVRYLQMARKKSRESFIETELCFAYAKTGRLTELEEFITEPNHAQIQLVGDRCAEDGMNDAARILFSSISNFAKLAKTLVELGDFPGAVDAGRKANSTKTWKQICFACVNHQEFRLAQICGLHIVVHADELDELINYYQNRAHFDELIALLENALGLERAHMGMFTELAILYSKYKTEKMREHLELFWSRVNIPKAVKQRVAACVFITPGRQATSGCVCFQYSRCAIRNCVTIHRIELSPFPYCRSGINTTFQAVKQRVAACVFSTPGRQATSGCVCFQYSRCAIRNCVTIHRIELSPFPYCRSAINTTFQAVKQRVAACVFSTPGRQATSGCVCFQYSRCAIRNCVTIHRIELSPFPYCRSGINTTFQAVKQRVAACVFSTPGRQATSGCVCFQYSRCAIRNCVTIHRIELSPFPYCRSGINTTFQAVKQRVAACVFSTPGRQATSGCVCFQYSRCAIRNCVTIHRIELSPFPYCRSGINTTFQAVKQRVAACVFSTPGRQATSGCVCFQYSRCAIRNCVTIHRIELSPFPYCRSGINTTFQAVKQRVAACVFSTPGRQATSGCVCFQYSRCAIRNCVTIHRIELSPFPYCRSGINTTFQAVKQRVAACVFSTPGRQATSGCVCFQYSRCAIRNCVTIHRIELSPFPYCRSGINTTFQAVKQRVAACVFSTPGRQATSGCVCFQYSRCAIRNCVTIHRIELSPFPYCRSGINTTFQAVKQRVAACVFSTPGRQATSGCVCFQYSRCAIRNCVTIHRIELSPFPYCRSGINTTFQAVKQRVAACVFSTPGRQATSGCVCFQYSRCAIRNCVTIHRIELSPFPYCRSGINTTFQAVKQRVAACVFSTPGRQATSGCVCFQYSRCAIRNCVTIHRIELSPFPYCRSGINTTFQAVKQRVAACVFSTPGRQATSGCVCFQYSRCAIRNCVTIHRIELSPFPYCRSGINTTFQAVKQRVAACVFSTPGRQATSGCVCFQYSRCAIRNCVTIHRIELSPFPYCRSGINTTFQAVKQRVAACVFSTPGRQATSGCVCFQYSRCAIRNCVTIHRIELSPFPYCRSGINTTFQAVKQRVAACVFSTPGRQATSGCVCFQYSRCAIRNCVTIHRIELSPFPYCRSGINTTFQAVKQRVAACVFSTPGRQATSGCVCFQYSRCAIRNCVTIHRIELSPFPYCRSGINTTFQAVKQRVAACVFSTPGRQATSGCVCFQYSRCAIRNCVTIHRIELSPFPYCRSGINTTFQAVKQRVAACVFSTPGRQATSGCVCFQYSRCAIRNCVTIHRIELSPFPYCRSGINTTFQAVKQRVAACVFSTPGRQATSGCVCFQYSRCAIRNCVTIHRIELSPFPYCRSGINTTFQAVKQRVAACVFSTPGRQATSGCVCFQYSRCAIRNCVTIHRIELSPFPYCRSGINTTFQAVKQRVAACVFSTPGRQATSGCVCFQYSRCAIRNCVTIHRIELSPFPYCRSGINTTFQAVKQRVAACVFSTPGRQATSGCVCFQYSRCAIRNCVTIHRIELSPFPYCRSGINTTFQAVKQRVAACVFSTPGRQATSGCVCFQYSRCAIRNCVTIHRIELSPFPYCRSGINTTFQAVKQRVAACVFSTPGRQATSGCVCFQYSRCAIRNCVTIHRIELSPFPYCRSGINTTFQAVKQRVAACVFSTPGRQATSGCVCFQYSRCAIRNCVTIHRIELSPFPYCRSGINTTFQAVKQRVAACVFSTPGRQATSGCVCFQYSRCAIRNCVTIHRIELSPFPYCRSGINTTFQAVKQRVAACVFSTPGRQATSGCVCFQYSRCAIRNCVTIHRIELSPFPYCRSGINTTFQAVKQRVAACVFSTPGRQATSGCVCFQYSRCAIRNCVTIHRIELSPFPYCRSGINTTFQAVKQRVAACVFSTPGRQATSGCVCFQYSRPSSNEWLRVFSVLQVRNKELRNHHRIELSPFPYCRSGINTTFQAVKQRVAACVFSTPGRQATSGCVCFQYSRCAIRNCVTIHRIELSPFPYCRSGINTTFQAVKQRVAACVFSTPGRQATSGCVCFQYSRCAIRNCVTIHRIELSPFPYCRSGINTTFQAVKQRVAACVFSTPGRQATSGCVCFQYSRCAIRNCVTIHRIELSPFPYCRSGINTTFQAVKQRVAACVFSTPGRQATSGCVCFQYSRCAIRNCVTIHRIELSPFPYCRSGINTTFQAVKQRVAACVFSTPGRQATSGCVCFQYSRCAIRNCVTIHRIELSPFPYCRSGINTTFQAVKQRVAACVFSTPGRQATSGCVCFQYSRCAIRNCVTIHRIELSPFPYCRSGINTTFQAVKQRVAACVFSTPGRQATSGCVCFQYSRCAIRNCVTIHRIELSPFPYCRSGINTTFQAVKQRVAACVFSTPGRQATSGCVCFQYSRCAIRNCVTIHRIELSPFPYCRSGINTTFQAVKQRVAACVFSTPGRQATSGCVCFQYSRCAIRNCVTIHRIELSPFPYCRSGINTTFQAVKQRVAACVFSTPGRQATSGCVCFQYSRCAIRNCVTIHRIELSPFPYCRSGINTTFQAVKQRVAACVFSTPGRQATSGCVCFQYSRCAIRNCVTIHRIELSPFPYCRSGINTTFQAVKQRVAACVFSTPGRQATSGCVCFQYSRCAIRNCVTIHRIELSPFPYCRSGINTTFQAVKQRVAACVFSTPGRQATSGCVCFQYSRCAIRNCVTIHRIELSPFPYCRSGINTTFQAVKQRVAACVFSTPGRQATSGCVCFQYSRCAIRNCVTIHRIELSPFPYCRSGINTTFQAVKQRVAACVFSTPGRQATSGCVCFQYSRCAIRNCVTIHRIELSPFPYCRSGINTTFQAVKQRVAACVFSTPGRQATSGCVCFQYSRCAIRNCVTIHRIELSPFPYCRSGINTTFQAVKQRVAACVFSTPGRQATSGCVCFQYSRCAIRNCVTIHRIELSPFPYCRSGINTTFQAVKQRVAACVFSTPGRQATSGCVCFQYSRCAIRNCVTIHRIELSPFPYCRSGINTTFQAVKQRVAACVFSTPGRQATSGCVCFQYSRCAIRNCVTIHRIELSPFPYCRSGINTTFQAVKQRVAACVFSTPGRQATSGCVCFQYSRCAIRNCVTIHRIELSPFPYCRSGINTTFQAVKQRVAACVFSTPGRQATSGCVCFQYSRCAIRNCVTIHRIELSPFPYCRSGINTTFQAVKQRVAACVFSTPGRQATSGCVCFQYSRCAIRNCVTIHRIELSPFPYCRSGINTTFQAVKQRVAACVFSTPGRQATSGCVCFQYSRCAIRNCVTIHRIELSPFPYCRSGINTTFQAVKQRVAACVFSTPGRQATSGCVCFQYSRCAIRNCVTIHRIELSPFPYCRSGINTTFQAVKQRVAACVFSTPGRQATSGCVCFQYSRCAIRNCVTIHRIELSPFPYCRSGINTTFQAVKQRVAACVFSTPGRQATSGCVCFQYSRCAIRNCVTIHRIELSPFPYCRSGINTTFQAVKQRVAACVFSTPGRQATSGCVCFQYSRCAIRNCVTIHRIELSPFPYCRSGINTTFQAVKQRVAACVFSTPGRQATSGCVCFQYSRCAIRNCVTIHRIELSPFPYCRSGINTTFQAVKQRVAACVFSTPGRQATSGCVCFQYSRCAIRNCVTIHRIELSPFPYCRSGINTTFQAVKQRVAACVFSTPGRQATSGCVCFQYSRCAIRNCVTIHQIELSPIPYCRSGINTTFQAVKQRVAACVFSTPGRQATSGCVCFQYSRLLTKNGCVRFHYSMCAGTKRVTIHQFELSPIPYCRDGLIMTFQVVDKEWLRAFSLLHVRRNEARDNSPI</sequence>
<proteinExistence type="predicted"/>
<dbReference type="PANTHER" id="PTHR10292">
    <property type="entry name" value="CLATHRIN HEAVY CHAIN RELATED"/>
    <property type="match status" value="1"/>
</dbReference>
<comment type="caution">
    <text evidence="2">The sequence shown here is derived from an EMBL/GenBank/DDBJ whole genome shotgun (WGS) entry which is preliminary data.</text>
</comment>
<dbReference type="PANTHER" id="PTHR10292:SF1">
    <property type="entry name" value="CLATHRIN HEAVY CHAIN"/>
    <property type="match status" value="1"/>
</dbReference>
<name>A0ABD2HN69_9BILA</name>
<evidence type="ECO:0000256" key="1">
    <source>
        <dbReference type="PROSITE-ProRule" id="PRU01006"/>
    </source>
</evidence>
<dbReference type="InterPro" id="IPR055358">
    <property type="entry name" value="CHCR"/>
</dbReference>
<dbReference type="Proteomes" id="UP001620626">
    <property type="component" value="Unassembled WGS sequence"/>
</dbReference>
<gene>
    <name evidence="2" type="ORF">niasHT_030705</name>
</gene>
<keyword evidence="3" id="KW-1185">Reference proteome</keyword>